<feature type="transmembrane region" description="Helical" evidence="5">
    <location>
        <begin position="300"/>
        <end position="320"/>
    </location>
</feature>
<sequence>MCINSTTTIITRSCVRRLYKDLLRFGRNELQYTDKNYFYNRIRKEFNSNKNLDRKEDIEYYYKKFIPDKSRLPILNENDFEEQFVQGSGPGGQNVNRLQNCVVLKHIPTGIIVKCHQQRLLQQNRKLARKLMLERLDLHFNGPDSIVEQKKRYILQRLNDREQKSSELRLKKSEYQKLYQQSLMFYTWKEFSKWLNVTLFELWMFLLATFGFSFILIWKLENPFNLLEIIGIKQLNWWHVFFPYFLNDSLAGYFNIIIFIRQYHTGKIRQAFIRFIFVTARLGMLCLVKIFLIYKLENKLAVNYSEIFLPLFFLLFILICRSFQSIRFFKPKVILFNIIGTILPINWQDECLKPFINNNIRRFIEENWLDSEFVYDMITIQFQHESFEQYFDNNQKDCPLILNFDRDHSNWMDVIDSCEKFIHWQINNHITMSDSTLELLRLCWMDGYRKGLIKTKLFQDVKTNLNRWKSLNIQLGLLTLNTMNKDVCRLILSSTDDGNISDLFDYYIDEQSIGSNRTKDIEFWKKIMELMKITNGSEILLISHQGRELKMAKEKANFQTLLLLRPSVVEFQSQPRSYYLIRFSHTDRLEKIKFV</sequence>
<comment type="similarity">
    <text evidence="2">Belongs to the prokaryotic/mitochondrial release factor family.</text>
</comment>
<evidence type="ECO:0000313" key="9">
    <source>
        <dbReference type="Proteomes" id="UP000887458"/>
    </source>
</evidence>
<dbReference type="SUPFAM" id="SSF56784">
    <property type="entry name" value="HAD-like"/>
    <property type="match status" value="1"/>
</dbReference>
<keyword evidence="5" id="KW-1133">Transmembrane helix</keyword>
<protein>
    <recommendedName>
        <fullName evidence="10">Prokaryotic-type class I peptide chain release factors domain-containing protein</fullName>
    </recommendedName>
</protein>
<organism evidence="8 9">
    <name type="scientific">Dermatophagoides pteronyssinus</name>
    <name type="common">European house dust mite</name>
    <dbReference type="NCBI Taxonomy" id="6956"/>
    <lineage>
        <taxon>Eukaryota</taxon>
        <taxon>Metazoa</taxon>
        <taxon>Ecdysozoa</taxon>
        <taxon>Arthropoda</taxon>
        <taxon>Chelicerata</taxon>
        <taxon>Arachnida</taxon>
        <taxon>Acari</taxon>
        <taxon>Acariformes</taxon>
        <taxon>Sarcoptiformes</taxon>
        <taxon>Astigmata</taxon>
        <taxon>Psoroptidia</taxon>
        <taxon>Analgoidea</taxon>
        <taxon>Pyroglyphidae</taxon>
        <taxon>Dermatophagoidinae</taxon>
        <taxon>Dermatophagoides</taxon>
    </lineage>
</organism>
<dbReference type="SUPFAM" id="SSF75620">
    <property type="entry name" value="Release factor"/>
    <property type="match status" value="1"/>
</dbReference>
<comment type="caution">
    <text evidence="8">The sequence shown here is derived from an EMBL/GenBank/DDBJ whole genome shotgun (WGS) entry which is preliminary data.</text>
</comment>
<reference evidence="8 9" key="1">
    <citation type="journal article" date="2018" name="J. Allergy Clin. Immunol.">
        <title>High-quality assembly of Dermatophagoides pteronyssinus genome and transcriptome reveals a wide range of novel allergens.</title>
        <authorList>
            <person name="Liu X.Y."/>
            <person name="Yang K.Y."/>
            <person name="Wang M.Q."/>
            <person name="Kwok J.S."/>
            <person name="Zeng X."/>
            <person name="Yang Z."/>
            <person name="Xiao X.J."/>
            <person name="Lau C.P."/>
            <person name="Li Y."/>
            <person name="Huang Z.M."/>
            <person name="Ba J.G."/>
            <person name="Yim A.K."/>
            <person name="Ouyang C.Y."/>
            <person name="Ngai S.M."/>
            <person name="Chan T.F."/>
            <person name="Leung E.L."/>
            <person name="Liu L."/>
            <person name="Liu Z.G."/>
            <person name="Tsui S.K."/>
        </authorList>
    </citation>
    <scope>NUCLEOTIDE SEQUENCE [LARGE SCALE GENOMIC DNA]</scope>
    <source>
        <strain evidence="8">Derp</strain>
    </source>
</reference>
<dbReference type="PANTHER" id="PTHR46203:SF1">
    <property type="entry name" value="MITOCHONDRIAL TRANSLATION RELEASE FACTOR IN RESCUE"/>
    <property type="match status" value="1"/>
</dbReference>
<proteinExistence type="inferred from homology"/>
<evidence type="ECO:0000256" key="3">
    <source>
        <dbReference type="ARBA" id="ARBA00022946"/>
    </source>
</evidence>
<keyword evidence="9" id="KW-1185">Reference proteome</keyword>
<keyword evidence="3" id="KW-0809">Transit peptide</keyword>
<evidence type="ECO:0000259" key="7">
    <source>
        <dbReference type="Pfam" id="PF05347"/>
    </source>
</evidence>
<dbReference type="InterPro" id="IPR000352">
    <property type="entry name" value="Pep_chain_release_fac_I"/>
</dbReference>
<evidence type="ECO:0000259" key="6">
    <source>
        <dbReference type="Pfam" id="PF00472"/>
    </source>
</evidence>
<feature type="transmembrane region" description="Helical" evidence="5">
    <location>
        <begin position="272"/>
        <end position="294"/>
    </location>
</feature>
<dbReference type="Gene3D" id="3.40.50.1000">
    <property type="entry name" value="HAD superfamily/HAD-like"/>
    <property type="match status" value="1"/>
</dbReference>
<feature type="domain" description="Complex 1 LYR protein" evidence="7">
    <location>
        <begin position="15"/>
        <end position="64"/>
    </location>
</feature>
<dbReference type="InterPro" id="IPR045853">
    <property type="entry name" value="Pep_chain_release_fac_I_sf"/>
</dbReference>
<dbReference type="Pfam" id="PF05347">
    <property type="entry name" value="Complex1_LYR"/>
    <property type="match status" value="1"/>
</dbReference>
<dbReference type="PANTHER" id="PTHR46203">
    <property type="entry name" value="PROBABLE PEPTIDE CHAIN RELEASE FACTOR C12ORF65"/>
    <property type="match status" value="1"/>
</dbReference>
<dbReference type="InterPro" id="IPR008011">
    <property type="entry name" value="Complex1_LYR_dom"/>
</dbReference>
<feature type="transmembrane region" description="Helical" evidence="5">
    <location>
        <begin position="194"/>
        <end position="217"/>
    </location>
</feature>
<dbReference type="EMBL" id="NJHN03000046">
    <property type="protein sequence ID" value="KAH9421183.1"/>
    <property type="molecule type" value="Genomic_DNA"/>
</dbReference>
<feature type="transmembrane region" description="Helical" evidence="5">
    <location>
        <begin position="237"/>
        <end position="260"/>
    </location>
</feature>
<dbReference type="InterPro" id="IPR052405">
    <property type="entry name" value="Mito_Transl_Release_Factor"/>
</dbReference>
<evidence type="ECO:0000256" key="5">
    <source>
        <dbReference type="SAM" id="Phobius"/>
    </source>
</evidence>
<evidence type="ECO:0000256" key="2">
    <source>
        <dbReference type="ARBA" id="ARBA00010835"/>
    </source>
</evidence>
<dbReference type="Pfam" id="PF00472">
    <property type="entry name" value="RF-1"/>
    <property type="match status" value="1"/>
</dbReference>
<dbReference type="CDD" id="cd20272">
    <property type="entry name" value="Complex1_LYR_MIEF1-MP"/>
    <property type="match status" value="1"/>
</dbReference>
<dbReference type="Gene3D" id="3.30.160.20">
    <property type="match status" value="1"/>
</dbReference>
<evidence type="ECO:0000313" key="8">
    <source>
        <dbReference type="EMBL" id="KAH9421183.1"/>
    </source>
</evidence>
<comment type="subcellular location">
    <subcellularLocation>
        <location evidence="1">Mitochondrion</location>
    </subcellularLocation>
</comment>
<keyword evidence="4" id="KW-0496">Mitochondrion</keyword>
<dbReference type="InterPro" id="IPR023214">
    <property type="entry name" value="HAD_sf"/>
</dbReference>
<dbReference type="InterPro" id="IPR045300">
    <property type="entry name" value="Complex1_LYR_MIEF1-MP"/>
</dbReference>
<feature type="domain" description="Prokaryotic-type class I peptide chain release factors" evidence="6">
    <location>
        <begin position="75"/>
        <end position="173"/>
    </location>
</feature>
<keyword evidence="5" id="KW-0472">Membrane</keyword>
<evidence type="ECO:0000256" key="1">
    <source>
        <dbReference type="ARBA" id="ARBA00004173"/>
    </source>
</evidence>
<name>A0ABQ8JF28_DERPT</name>
<gene>
    <name evidence="8" type="ORF">DERP_010124</name>
</gene>
<evidence type="ECO:0000256" key="4">
    <source>
        <dbReference type="ARBA" id="ARBA00023128"/>
    </source>
</evidence>
<dbReference type="InterPro" id="IPR036412">
    <property type="entry name" value="HAD-like_sf"/>
</dbReference>
<reference evidence="8 9" key="2">
    <citation type="journal article" date="2022" name="Mol. Biol. Evol.">
        <title>Comparative Genomics Reveals Insights into the Divergent Evolution of Astigmatic Mites and Household Pest Adaptations.</title>
        <authorList>
            <person name="Xiong Q."/>
            <person name="Wan A.T."/>
            <person name="Liu X."/>
            <person name="Fung C.S."/>
            <person name="Xiao X."/>
            <person name="Malainual N."/>
            <person name="Hou J."/>
            <person name="Wang L."/>
            <person name="Wang M."/>
            <person name="Yang K.Y."/>
            <person name="Cui Y."/>
            <person name="Leung E.L."/>
            <person name="Nong W."/>
            <person name="Shin S.K."/>
            <person name="Au S.W."/>
            <person name="Jeong K.Y."/>
            <person name="Chew F.T."/>
            <person name="Hui J.H."/>
            <person name="Leung T.F."/>
            <person name="Tungtrongchitr A."/>
            <person name="Zhong N."/>
            <person name="Liu Z."/>
            <person name="Tsui S.K."/>
        </authorList>
    </citation>
    <scope>NUCLEOTIDE SEQUENCE [LARGE SCALE GENOMIC DNA]</scope>
    <source>
        <strain evidence="8">Derp</strain>
    </source>
</reference>
<dbReference type="Proteomes" id="UP000887458">
    <property type="component" value="Unassembled WGS sequence"/>
</dbReference>
<keyword evidence="5" id="KW-0812">Transmembrane</keyword>
<evidence type="ECO:0008006" key="10">
    <source>
        <dbReference type="Google" id="ProtNLM"/>
    </source>
</evidence>
<accession>A0ABQ8JF28</accession>